<name>A0A9Q1GQY4_9CARY</name>
<evidence type="ECO:0000313" key="1">
    <source>
        <dbReference type="EMBL" id="KAJ8424498.1"/>
    </source>
</evidence>
<proteinExistence type="predicted"/>
<dbReference type="EMBL" id="JAKOGI010001665">
    <property type="protein sequence ID" value="KAJ8424498.1"/>
    <property type="molecule type" value="Genomic_DNA"/>
</dbReference>
<sequence>MAPPEQPLICEDEGANEKKTYKKAFITRMTTRLFSSLVAQLNEAPTEGVRSMGFASFLKVNLKEIPGKFSKWLFIPAKKAGCESFKRNVIIYLVNYIFNGSKNCYCSKSMLKYVKDVTWITSLDWCQFVLDKLISSVRQYKETKATKGVHFDSPLFFLMEDAASEKRTYQKAFITRMTTLSFSSLVAQLN</sequence>
<gene>
    <name evidence="1" type="ORF">Cgig2_020043</name>
</gene>
<protein>
    <submittedName>
        <fullName evidence="1">Uncharacterized protein</fullName>
    </submittedName>
</protein>
<accession>A0A9Q1GQY4</accession>
<evidence type="ECO:0000313" key="2">
    <source>
        <dbReference type="Proteomes" id="UP001153076"/>
    </source>
</evidence>
<dbReference type="PANTHER" id="PTHR34835:SF90">
    <property type="entry name" value="AMINOTRANSFERASE-LIKE PLANT MOBILE DOMAIN-CONTAINING PROTEIN"/>
    <property type="match status" value="1"/>
</dbReference>
<reference evidence="1" key="1">
    <citation type="submission" date="2022-04" db="EMBL/GenBank/DDBJ databases">
        <title>Carnegiea gigantea Genome sequencing and assembly v2.</title>
        <authorList>
            <person name="Copetti D."/>
            <person name="Sanderson M.J."/>
            <person name="Burquez A."/>
            <person name="Wojciechowski M.F."/>
        </authorList>
    </citation>
    <scope>NUCLEOTIDE SEQUENCE</scope>
    <source>
        <strain evidence="1">SGP5-SGP5p</strain>
        <tissue evidence="1">Aerial part</tissue>
    </source>
</reference>
<dbReference type="PANTHER" id="PTHR34835">
    <property type="entry name" value="OS07G0283600 PROTEIN-RELATED"/>
    <property type="match status" value="1"/>
</dbReference>
<dbReference type="AlphaFoldDB" id="A0A9Q1GQY4"/>
<dbReference type="Proteomes" id="UP001153076">
    <property type="component" value="Unassembled WGS sequence"/>
</dbReference>
<comment type="caution">
    <text evidence="1">The sequence shown here is derived from an EMBL/GenBank/DDBJ whole genome shotgun (WGS) entry which is preliminary data.</text>
</comment>
<keyword evidence="2" id="KW-1185">Reference proteome</keyword>
<dbReference type="OrthoDB" id="679318at2759"/>
<organism evidence="1 2">
    <name type="scientific">Carnegiea gigantea</name>
    <dbReference type="NCBI Taxonomy" id="171969"/>
    <lineage>
        <taxon>Eukaryota</taxon>
        <taxon>Viridiplantae</taxon>
        <taxon>Streptophyta</taxon>
        <taxon>Embryophyta</taxon>
        <taxon>Tracheophyta</taxon>
        <taxon>Spermatophyta</taxon>
        <taxon>Magnoliopsida</taxon>
        <taxon>eudicotyledons</taxon>
        <taxon>Gunneridae</taxon>
        <taxon>Pentapetalae</taxon>
        <taxon>Caryophyllales</taxon>
        <taxon>Cactineae</taxon>
        <taxon>Cactaceae</taxon>
        <taxon>Cactoideae</taxon>
        <taxon>Echinocereeae</taxon>
        <taxon>Carnegiea</taxon>
    </lineage>
</organism>